<sequence>MLGVKAPFLLALLGMDASMPGQSFLTDTRNAPYLSNGQTWIFDRLRLHVELMRLMCRARRKYEDGTGSWQLSSNAVAEYEDAVQRFLESTMVLTLVASGHPAKRPEMLGLRMRNRQANKRNVFVHSGHIIFILTYHTSLNIVHASRYPVRLLLPEELLGHRYW</sequence>
<protein>
    <submittedName>
        <fullName evidence="1">Uncharacterized protein</fullName>
    </submittedName>
</protein>
<evidence type="ECO:0000313" key="1">
    <source>
        <dbReference type="EMBL" id="KAK3065251.1"/>
    </source>
</evidence>
<comment type="caution">
    <text evidence="1">The sequence shown here is derived from an EMBL/GenBank/DDBJ whole genome shotgun (WGS) entry which is preliminary data.</text>
</comment>
<organism evidence="1 2">
    <name type="scientific">Coniosporium uncinatum</name>
    <dbReference type="NCBI Taxonomy" id="93489"/>
    <lineage>
        <taxon>Eukaryota</taxon>
        <taxon>Fungi</taxon>
        <taxon>Dikarya</taxon>
        <taxon>Ascomycota</taxon>
        <taxon>Pezizomycotina</taxon>
        <taxon>Dothideomycetes</taxon>
        <taxon>Dothideomycetes incertae sedis</taxon>
        <taxon>Coniosporium</taxon>
    </lineage>
</organism>
<dbReference type="Proteomes" id="UP001186974">
    <property type="component" value="Unassembled WGS sequence"/>
</dbReference>
<dbReference type="EMBL" id="JAWDJW010006344">
    <property type="protein sequence ID" value="KAK3065251.1"/>
    <property type="molecule type" value="Genomic_DNA"/>
</dbReference>
<gene>
    <name evidence="1" type="ORF">LTS18_004487</name>
</gene>
<keyword evidence="2" id="KW-1185">Reference proteome</keyword>
<accession>A0ACC3DCU8</accession>
<reference evidence="1" key="1">
    <citation type="submission" date="2024-09" db="EMBL/GenBank/DDBJ databases">
        <title>Black Yeasts Isolated from many extreme environments.</title>
        <authorList>
            <person name="Coleine C."/>
            <person name="Stajich J.E."/>
            <person name="Selbmann L."/>
        </authorList>
    </citation>
    <scope>NUCLEOTIDE SEQUENCE</scope>
    <source>
        <strain evidence="1">CCFEE 5737</strain>
    </source>
</reference>
<proteinExistence type="predicted"/>
<name>A0ACC3DCU8_9PEZI</name>
<evidence type="ECO:0000313" key="2">
    <source>
        <dbReference type="Proteomes" id="UP001186974"/>
    </source>
</evidence>